<accession>A0A9P1DGJ4</accession>
<feature type="transmembrane region" description="Helical" evidence="3">
    <location>
        <begin position="293"/>
        <end position="316"/>
    </location>
</feature>
<dbReference type="EMBL" id="CAMXCT030004462">
    <property type="protein sequence ID" value="CAL4796523.1"/>
    <property type="molecule type" value="Genomic_DNA"/>
</dbReference>
<feature type="transmembrane region" description="Helical" evidence="3">
    <location>
        <begin position="431"/>
        <end position="453"/>
    </location>
</feature>
<dbReference type="GO" id="GO:0042910">
    <property type="term" value="F:xenobiotic transmembrane transporter activity"/>
    <property type="evidence" value="ECO:0007669"/>
    <property type="project" value="InterPro"/>
</dbReference>
<feature type="transmembrane region" description="Helical" evidence="3">
    <location>
        <begin position="172"/>
        <end position="191"/>
    </location>
</feature>
<feature type="transmembrane region" description="Helical" evidence="3">
    <location>
        <begin position="63"/>
        <end position="83"/>
    </location>
</feature>
<evidence type="ECO:0000313" key="4">
    <source>
        <dbReference type="EMBL" id="CAI4009211.1"/>
    </source>
</evidence>
<feature type="region of interest" description="Disordered" evidence="2">
    <location>
        <begin position="474"/>
        <end position="496"/>
    </location>
</feature>
<sequence>MSVREATLREMVKSLKELLRLVLPLIFSQCLSVGADRWTLTFVGHYDYQNRSHYDGAGIGKMYSNITGLSLGVSATIGLATFCSQAYGANQSDKLNPVYVRRALLLLCLCFIFAFCSAVLCQPLLIALGQPADVAYTSARYAQVQLLGVPFYWLSNAANIALQSAKYTMPGLIMNLVSSPLQILLCFVFMHPQLLNMGYIGNALARAVGGMICCVVLFTVIRCQRLQTLVWQRAADSEPVIKAGAFRNYLAVSVPAALVVWSEWWAFEVLSLLVGRTPNAVANLAAHGTMFNIIVVFYMSWTSTCTAVCTLVGNLLGAEENHRIRPLLYTSGLFSLVTSLFIALGYEALKHDFAQMFTKDLQVQQLLENSSLGLVLSVPCYAQLMTFYGALRGANFQRPGILGTFIGYWVVGLPLAAFLGCYWHWPSPLLGVWFGNATALAIAGTWVLTAVFFRIDWMTVVRVSGVSPLLERRSDPEDCNSEMPPVSRKVPQQEQS</sequence>
<dbReference type="GO" id="GO:0016020">
    <property type="term" value="C:membrane"/>
    <property type="evidence" value="ECO:0007669"/>
    <property type="project" value="InterPro"/>
</dbReference>
<keyword evidence="3" id="KW-0812">Transmembrane</keyword>
<feature type="transmembrane region" description="Helical" evidence="3">
    <location>
        <begin position="249"/>
        <end position="267"/>
    </location>
</feature>
<dbReference type="NCBIfam" id="TIGR00797">
    <property type="entry name" value="matE"/>
    <property type="match status" value="1"/>
</dbReference>
<dbReference type="GO" id="GO:0015297">
    <property type="term" value="F:antiporter activity"/>
    <property type="evidence" value="ECO:0007669"/>
    <property type="project" value="InterPro"/>
</dbReference>
<organism evidence="4">
    <name type="scientific">Cladocopium goreaui</name>
    <dbReference type="NCBI Taxonomy" id="2562237"/>
    <lineage>
        <taxon>Eukaryota</taxon>
        <taxon>Sar</taxon>
        <taxon>Alveolata</taxon>
        <taxon>Dinophyceae</taxon>
        <taxon>Suessiales</taxon>
        <taxon>Symbiodiniaceae</taxon>
        <taxon>Cladocopium</taxon>
    </lineage>
</organism>
<feature type="transmembrane region" description="Helical" evidence="3">
    <location>
        <begin position="141"/>
        <end position="160"/>
    </location>
</feature>
<reference evidence="5" key="2">
    <citation type="submission" date="2024-04" db="EMBL/GenBank/DDBJ databases">
        <authorList>
            <person name="Chen Y."/>
            <person name="Shah S."/>
            <person name="Dougan E. K."/>
            <person name="Thang M."/>
            <person name="Chan C."/>
        </authorList>
    </citation>
    <scope>NUCLEOTIDE SEQUENCE [LARGE SCALE GENOMIC DNA]</scope>
</reference>
<protein>
    <submittedName>
        <fullName evidence="6">Multidrug and toxin extrusion protein 1</fullName>
    </submittedName>
</protein>
<keyword evidence="3" id="KW-0472">Membrane</keyword>
<comment type="similarity">
    <text evidence="1">Belongs to the multi antimicrobial extrusion (MATE) (TC 2.A.66.1) family.</text>
</comment>
<feature type="transmembrane region" description="Helical" evidence="3">
    <location>
        <begin position="369"/>
        <end position="390"/>
    </location>
</feature>
<gene>
    <name evidence="4" type="ORF">C1SCF055_LOCUS34584</name>
</gene>
<evidence type="ECO:0000256" key="2">
    <source>
        <dbReference type="SAM" id="MobiDB-lite"/>
    </source>
</evidence>
<evidence type="ECO:0000313" key="5">
    <source>
        <dbReference type="EMBL" id="CAL1162586.1"/>
    </source>
</evidence>
<feature type="transmembrane region" description="Helical" evidence="3">
    <location>
        <begin position="203"/>
        <end position="223"/>
    </location>
</feature>
<dbReference type="Proteomes" id="UP001152797">
    <property type="component" value="Unassembled WGS sequence"/>
</dbReference>
<dbReference type="PANTHER" id="PTHR11206">
    <property type="entry name" value="MULTIDRUG RESISTANCE PROTEIN"/>
    <property type="match status" value="1"/>
</dbReference>
<evidence type="ECO:0000313" key="6">
    <source>
        <dbReference type="EMBL" id="CAL4796523.1"/>
    </source>
</evidence>
<reference evidence="4" key="1">
    <citation type="submission" date="2022-10" db="EMBL/GenBank/DDBJ databases">
        <authorList>
            <person name="Chen Y."/>
            <person name="Dougan E. K."/>
            <person name="Chan C."/>
            <person name="Rhodes N."/>
            <person name="Thang M."/>
        </authorList>
    </citation>
    <scope>NUCLEOTIDE SEQUENCE</scope>
</reference>
<dbReference type="EMBL" id="CAMXCT020004462">
    <property type="protein sequence ID" value="CAL1162586.1"/>
    <property type="molecule type" value="Genomic_DNA"/>
</dbReference>
<feature type="transmembrane region" description="Helical" evidence="3">
    <location>
        <begin position="21"/>
        <end position="43"/>
    </location>
</feature>
<proteinExistence type="inferred from homology"/>
<dbReference type="Pfam" id="PF01554">
    <property type="entry name" value="MatE"/>
    <property type="match status" value="2"/>
</dbReference>
<feature type="transmembrane region" description="Helical" evidence="3">
    <location>
        <begin position="328"/>
        <end position="349"/>
    </location>
</feature>
<dbReference type="InterPro" id="IPR002528">
    <property type="entry name" value="MATE_fam"/>
</dbReference>
<feature type="transmembrane region" description="Helical" evidence="3">
    <location>
        <begin position="402"/>
        <end position="425"/>
    </location>
</feature>
<dbReference type="OrthoDB" id="2126698at2759"/>
<keyword evidence="3" id="KW-1133">Transmembrane helix</keyword>
<dbReference type="EMBL" id="CAMXCT010004462">
    <property type="protein sequence ID" value="CAI4009211.1"/>
    <property type="molecule type" value="Genomic_DNA"/>
</dbReference>
<feature type="transmembrane region" description="Helical" evidence="3">
    <location>
        <begin position="104"/>
        <end position="129"/>
    </location>
</feature>
<keyword evidence="7" id="KW-1185">Reference proteome</keyword>
<dbReference type="AlphaFoldDB" id="A0A9P1DGJ4"/>
<name>A0A9P1DGJ4_9DINO</name>
<evidence type="ECO:0000313" key="7">
    <source>
        <dbReference type="Proteomes" id="UP001152797"/>
    </source>
</evidence>
<evidence type="ECO:0000256" key="3">
    <source>
        <dbReference type="SAM" id="Phobius"/>
    </source>
</evidence>
<evidence type="ECO:0000256" key="1">
    <source>
        <dbReference type="ARBA" id="ARBA00010199"/>
    </source>
</evidence>
<comment type="caution">
    <text evidence="4">The sequence shown here is derived from an EMBL/GenBank/DDBJ whole genome shotgun (WGS) entry which is preliminary data.</text>
</comment>